<dbReference type="HAMAP" id="MF_00097">
    <property type="entry name" value="TMP_synthase"/>
    <property type="match status" value="1"/>
</dbReference>
<evidence type="ECO:0000256" key="11">
    <source>
        <dbReference type="RuleBase" id="RU003826"/>
    </source>
</evidence>
<dbReference type="AlphaFoldDB" id="A0A367XKG6"/>
<dbReference type="EMBL" id="JPWH01000001">
    <property type="protein sequence ID" value="RCK54125.1"/>
    <property type="molecule type" value="Genomic_DNA"/>
</dbReference>
<comment type="catalytic activity">
    <reaction evidence="9 10 11">
        <text>2-[(2R,5Z)-2-carboxy-4-methylthiazol-5(2H)-ylidene]ethyl phosphate + 4-amino-2-methyl-5-(diphosphooxymethyl)pyrimidine + 2 H(+) = thiamine phosphate + CO2 + diphosphate</text>
        <dbReference type="Rhea" id="RHEA:47844"/>
        <dbReference type="ChEBI" id="CHEBI:15378"/>
        <dbReference type="ChEBI" id="CHEBI:16526"/>
        <dbReference type="ChEBI" id="CHEBI:33019"/>
        <dbReference type="ChEBI" id="CHEBI:37575"/>
        <dbReference type="ChEBI" id="CHEBI:57841"/>
        <dbReference type="ChEBI" id="CHEBI:62899"/>
        <dbReference type="EC" id="2.5.1.3"/>
    </reaction>
</comment>
<dbReference type="InterPro" id="IPR022998">
    <property type="entry name" value="ThiamineP_synth_TenI"/>
</dbReference>
<evidence type="ECO:0000256" key="10">
    <source>
        <dbReference type="HAMAP-Rule" id="MF_00097"/>
    </source>
</evidence>
<dbReference type="SUPFAM" id="SSF51391">
    <property type="entry name" value="Thiamin phosphate synthase"/>
    <property type="match status" value="1"/>
</dbReference>
<accession>A0A367XKG6</accession>
<feature type="binding site" evidence="10">
    <location>
        <position position="69"/>
    </location>
    <ligand>
        <name>4-amino-2-methyl-5-(diphosphooxymethyl)pyrimidine</name>
        <dbReference type="ChEBI" id="CHEBI:57841"/>
    </ligand>
</feature>
<dbReference type="Gene3D" id="3.20.20.70">
    <property type="entry name" value="Aldolase class I"/>
    <property type="match status" value="1"/>
</dbReference>
<evidence type="ECO:0000256" key="1">
    <source>
        <dbReference type="ARBA" id="ARBA00003814"/>
    </source>
</evidence>
<keyword evidence="4 10" id="KW-0479">Metal-binding</keyword>
<evidence type="ECO:0000256" key="12">
    <source>
        <dbReference type="RuleBase" id="RU004253"/>
    </source>
</evidence>
<feature type="binding site" evidence="10">
    <location>
        <position position="70"/>
    </location>
    <ligand>
        <name>Mg(2+)</name>
        <dbReference type="ChEBI" id="CHEBI:18420"/>
    </ligand>
</feature>
<evidence type="ECO:0000256" key="2">
    <source>
        <dbReference type="ARBA" id="ARBA00005165"/>
    </source>
</evidence>
<feature type="binding site" evidence="10">
    <location>
        <begin position="185"/>
        <end position="186"/>
    </location>
    <ligand>
        <name>2-[(2R,5Z)-2-carboxy-4-methylthiazol-5(2H)-ylidene]ethyl phosphate</name>
        <dbReference type="ChEBI" id="CHEBI:62899"/>
    </ligand>
</feature>
<comment type="similarity">
    <text evidence="10 11">Belongs to the thiamine-phosphate synthase family.</text>
</comment>
<feature type="binding site" evidence="10">
    <location>
        <position position="108"/>
    </location>
    <ligand>
        <name>4-amino-2-methyl-5-(diphosphooxymethyl)pyrimidine</name>
        <dbReference type="ChEBI" id="CHEBI:57841"/>
    </ligand>
</feature>
<gene>
    <name evidence="10" type="primary">thiE</name>
    <name evidence="14" type="ORF">TH25_01995</name>
</gene>
<evidence type="ECO:0000256" key="6">
    <source>
        <dbReference type="ARBA" id="ARBA00022977"/>
    </source>
</evidence>
<dbReference type="GO" id="GO:0000287">
    <property type="term" value="F:magnesium ion binding"/>
    <property type="evidence" value="ECO:0007669"/>
    <property type="project" value="UniProtKB-UniRule"/>
</dbReference>
<name>A0A367XKG6_9PROT</name>
<proteinExistence type="inferred from homology"/>
<evidence type="ECO:0000259" key="13">
    <source>
        <dbReference type="Pfam" id="PF02581"/>
    </source>
</evidence>
<keyword evidence="3 10" id="KW-0808">Transferase</keyword>
<feature type="binding site" evidence="10">
    <location>
        <begin position="134"/>
        <end position="136"/>
    </location>
    <ligand>
        <name>2-[(2R,5Z)-2-carboxy-4-methylthiazol-5(2H)-ylidene]ethyl phosphate</name>
        <dbReference type="ChEBI" id="CHEBI:62899"/>
    </ligand>
</feature>
<organism evidence="14 15">
    <name type="scientific">Thalassospira profundimaris</name>
    <dbReference type="NCBI Taxonomy" id="502049"/>
    <lineage>
        <taxon>Bacteria</taxon>
        <taxon>Pseudomonadati</taxon>
        <taxon>Pseudomonadota</taxon>
        <taxon>Alphaproteobacteria</taxon>
        <taxon>Rhodospirillales</taxon>
        <taxon>Thalassospiraceae</taxon>
        <taxon>Thalassospira</taxon>
    </lineage>
</organism>
<dbReference type="FunFam" id="3.20.20.70:FF:000096">
    <property type="entry name" value="Thiamine-phosphate synthase"/>
    <property type="match status" value="1"/>
</dbReference>
<keyword evidence="5 10" id="KW-0460">Magnesium</keyword>
<dbReference type="PANTHER" id="PTHR20857">
    <property type="entry name" value="THIAMINE-PHOSPHATE PYROPHOSPHORYLASE"/>
    <property type="match status" value="1"/>
</dbReference>
<reference evidence="14 15" key="1">
    <citation type="submission" date="2014-07" db="EMBL/GenBank/DDBJ databases">
        <title>Draft genome sequence of Thalassospira profundimaris S25-3-2.</title>
        <authorList>
            <person name="Lai Q."/>
            <person name="Shao Z."/>
        </authorList>
    </citation>
    <scope>NUCLEOTIDE SEQUENCE [LARGE SCALE GENOMIC DNA]</scope>
    <source>
        <strain evidence="14 15">S25-3-2</strain>
    </source>
</reference>
<protein>
    <recommendedName>
        <fullName evidence="10">Thiamine-phosphate synthase</fullName>
        <shortName evidence="10">TP synthase</shortName>
        <shortName evidence="10">TPS</shortName>
        <ecNumber evidence="10">2.5.1.3</ecNumber>
    </recommendedName>
    <alternativeName>
        <fullName evidence="10">Thiamine-phosphate pyrophosphorylase</fullName>
        <shortName evidence="10">TMP pyrophosphorylase</shortName>
        <shortName evidence="10">TMP-PPase</shortName>
    </alternativeName>
</protein>
<evidence type="ECO:0000256" key="9">
    <source>
        <dbReference type="ARBA" id="ARBA00047883"/>
    </source>
</evidence>
<keyword evidence="6 10" id="KW-0784">Thiamine biosynthesis</keyword>
<evidence type="ECO:0000256" key="7">
    <source>
        <dbReference type="ARBA" id="ARBA00047334"/>
    </source>
</evidence>
<evidence type="ECO:0000256" key="4">
    <source>
        <dbReference type="ARBA" id="ARBA00022723"/>
    </source>
</evidence>
<dbReference type="GO" id="GO:0005737">
    <property type="term" value="C:cytoplasm"/>
    <property type="evidence" value="ECO:0007669"/>
    <property type="project" value="TreeGrafter"/>
</dbReference>
<evidence type="ECO:0000313" key="14">
    <source>
        <dbReference type="EMBL" id="RCK54125.1"/>
    </source>
</evidence>
<dbReference type="GO" id="GO:0004789">
    <property type="term" value="F:thiamine-phosphate diphosphorylase activity"/>
    <property type="evidence" value="ECO:0007669"/>
    <property type="project" value="UniProtKB-UniRule"/>
</dbReference>
<dbReference type="RefSeq" id="WP_114086714.1">
    <property type="nucleotide sequence ID" value="NZ_JPWH01000001.1"/>
</dbReference>
<evidence type="ECO:0000313" key="15">
    <source>
        <dbReference type="Proteomes" id="UP000252517"/>
    </source>
</evidence>
<dbReference type="GO" id="GO:0009228">
    <property type="term" value="P:thiamine biosynthetic process"/>
    <property type="evidence" value="ECO:0007669"/>
    <property type="project" value="UniProtKB-KW"/>
</dbReference>
<comment type="catalytic activity">
    <reaction evidence="7 10 11">
        <text>4-methyl-5-(2-phosphooxyethyl)-thiazole + 4-amino-2-methyl-5-(diphosphooxymethyl)pyrimidine + H(+) = thiamine phosphate + diphosphate</text>
        <dbReference type="Rhea" id="RHEA:22328"/>
        <dbReference type="ChEBI" id="CHEBI:15378"/>
        <dbReference type="ChEBI" id="CHEBI:33019"/>
        <dbReference type="ChEBI" id="CHEBI:37575"/>
        <dbReference type="ChEBI" id="CHEBI:57841"/>
        <dbReference type="ChEBI" id="CHEBI:58296"/>
        <dbReference type="EC" id="2.5.1.3"/>
    </reaction>
</comment>
<feature type="binding site" evidence="10">
    <location>
        <position position="137"/>
    </location>
    <ligand>
        <name>4-amino-2-methyl-5-(diphosphooxymethyl)pyrimidine</name>
        <dbReference type="ChEBI" id="CHEBI:57841"/>
    </ligand>
</feature>
<feature type="domain" description="Thiamine phosphate synthase/TenI" evidence="13">
    <location>
        <begin position="7"/>
        <end position="188"/>
    </location>
</feature>
<comment type="function">
    <text evidence="1 10">Condenses 4-methyl-5-(beta-hydroxyethyl)thiazole monophosphate (THZ-P) and 2-methyl-4-amino-5-hydroxymethyl pyrimidine pyrophosphate (HMP-PP) to form thiamine monophosphate (TMP).</text>
</comment>
<comment type="cofactor">
    <cofactor evidence="10">
        <name>Mg(2+)</name>
        <dbReference type="ChEBI" id="CHEBI:18420"/>
    </cofactor>
    <text evidence="10">Binds 1 Mg(2+) ion per subunit.</text>
</comment>
<dbReference type="PANTHER" id="PTHR20857:SF15">
    <property type="entry name" value="THIAMINE-PHOSPHATE SYNTHASE"/>
    <property type="match status" value="1"/>
</dbReference>
<comment type="catalytic activity">
    <reaction evidence="8 10 11">
        <text>2-(2-carboxy-4-methylthiazol-5-yl)ethyl phosphate + 4-amino-2-methyl-5-(diphosphooxymethyl)pyrimidine + 2 H(+) = thiamine phosphate + CO2 + diphosphate</text>
        <dbReference type="Rhea" id="RHEA:47848"/>
        <dbReference type="ChEBI" id="CHEBI:15378"/>
        <dbReference type="ChEBI" id="CHEBI:16526"/>
        <dbReference type="ChEBI" id="CHEBI:33019"/>
        <dbReference type="ChEBI" id="CHEBI:37575"/>
        <dbReference type="ChEBI" id="CHEBI:57841"/>
        <dbReference type="ChEBI" id="CHEBI:62890"/>
        <dbReference type="EC" id="2.5.1.3"/>
    </reaction>
</comment>
<dbReference type="UniPathway" id="UPA00060">
    <property type="reaction ID" value="UER00141"/>
</dbReference>
<dbReference type="InterPro" id="IPR036206">
    <property type="entry name" value="ThiamineP_synth_sf"/>
</dbReference>
<dbReference type="NCBIfam" id="TIGR00693">
    <property type="entry name" value="thiE"/>
    <property type="match status" value="1"/>
</dbReference>
<dbReference type="OrthoDB" id="7159061at2"/>
<dbReference type="Proteomes" id="UP000252517">
    <property type="component" value="Unassembled WGS sequence"/>
</dbReference>
<evidence type="ECO:0000256" key="3">
    <source>
        <dbReference type="ARBA" id="ARBA00022679"/>
    </source>
</evidence>
<dbReference type="EC" id="2.5.1.3" evidence="10"/>
<comment type="caution">
    <text evidence="14">The sequence shown here is derived from an EMBL/GenBank/DDBJ whole genome shotgun (WGS) entry which is preliminary data.</text>
</comment>
<evidence type="ECO:0000256" key="5">
    <source>
        <dbReference type="ARBA" id="ARBA00022842"/>
    </source>
</evidence>
<comment type="pathway">
    <text evidence="2 10 12">Cofactor biosynthesis; thiamine diphosphate biosynthesis; thiamine phosphate from 4-amino-2-methyl-5-diphosphomethylpyrimidine and 4-methyl-5-(2-phosphoethyl)-thiazole: step 1/1.</text>
</comment>
<feature type="binding site" evidence="10">
    <location>
        <position position="89"/>
    </location>
    <ligand>
        <name>Mg(2+)</name>
        <dbReference type="ChEBI" id="CHEBI:18420"/>
    </ligand>
</feature>
<dbReference type="CDD" id="cd00564">
    <property type="entry name" value="TMP_TenI"/>
    <property type="match status" value="1"/>
</dbReference>
<evidence type="ECO:0000256" key="8">
    <source>
        <dbReference type="ARBA" id="ARBA00047851"/>
    </source>
</evidence>
<feature type="binding site" evidence="10">
    <location>
        <begin position="37"/>
        <end position="41"/>
    </location>
    <ligand>
        <name>4-amino-2-methyl-5-(diphosphooxymethyl)pyrimidine</name>
        <dbReference type="ChEBI" id="CHEBI:57841"/>
    </ligand>
</feature>
<dbReference type="GO" id="GO:0009229">
    <property type="term" value="P:thiamine diphosphate biosynthetic process"/>
    <property type="evidence" value="ECO:0007669"/>
    <property type="project" value="UniProtKB-UniRule"/>
</dbReference>
<dbReference type="InterPro" id="IPR013785">
    <property type="entry name" value="Aldolase_TIM"/>
</dbReference>
<feature type="binding site" evidence="10">
    <location>
        <position position="165"/>
    </location>
    <ligand>
        <name>2-[(2R,5Z)-2-carboxy-4-methylthiazol-5(2H)-ylidene]ethyl phosphate</name>
        <dbReference type="ChEBI" id="CHEBI:62899"/>
    </ligand>
</feature>
<dbReference type="Pfam" id="PF02581">
    <property type="entry name" value="TMP-TENI"/>
    <property type="match status" value="1"/>
</dbReference>
<dbReference type="InterPro" id="IPR034291">
    <property type="entry name" value="TMP_synthase"/>
</dbReference>
<sequence>MTFDLSLYLVLDPDLCRDHSMLETTMAAIRGGATMVQLRHKTASTREFIEIGRALRAAMAGSGVPLIVNDNIEAAIAIDAHGLHVGQDDMPAEMARQKLGKDKILGLSIESEAVARKIDKSVIDYVGIGPVFATSTKPDHKPAIGFEGLAHLTTLCNLPSVAIGGVKQEHVTDVLESGADGLAVVSAICGQKNPETATRQLADAIKNARARLASGPFQTGQN</sequence>